<evidence type="ECO:0000313" key="2">
    <source>
        <dbReference type="EMBL" id="CAA9202220.1"/>
    </source>
</evidence>
<accession>A0ABN7ER31</accession>
<evidence type="ECO:0000313" key="3">
    <source>
        <dbReference type="Proteomes" id="UP000474567"/>
    </source>
</evidence>
<feature type="transmembrane region" description="Helical" evidence="1">
    <location>
        <begin position="88"/>
        <end position="110"/>
    </location>
</feature>
<dbReference type="Proteomes" id="UP000474567">
    <property type="component" value="Unassembled WGS sequence"/>
</dbReference>
<reference evidence="2 3" key="1">
    <citation type="submission" date="2020-02" db="EMBL/GenBank/DDBJ databases">
        <authorList>
            <person name="Criscuolo A."/>
        </authorList>
    </citation>
    <scope>NUCLEOTIDE SEQUENCE [LARGE SCALE GENOMIC DNA]</scope>
    <source>
        <strain evidence="2">CECT7796</strain>
    </source>
</reference>
<keyword evidence="1" id="KW-1133">Transmembrane helix</keyword>
<keyword evidence="1" id="KW-0472">Membrane</keyword>
<protein>
    <submittedName>
        <fullName evidence="2">Uncharacterized protein</fullName>
    </submittedName>
</protein>
<dbReference type="EMBL" id="CADCST010000131">
    <property type="protein sequence ID" value="CAA9202220.1"/>
    <property type="molecule type" value="Genomic_DNA"/>
</dbReference>
<keyword evidence="3" id="KW-1185">Reference proteome</keyword>
<keyword evidence="1" id="KW-0812">Transmembrane</keyword>
<organism evidence="2 3">
    <name type="scientific">Flavobacterium collinsii</name>
    <dbReference type="NCBI Taxonomy" id="1114861"/>
    <lineage>
        <taxon>Bacteria</taxon>
        <taxon>Pseudomonadati</taxon>
        <taxon>Bacteroidota</taxon>
        <taxon>Flavobacteriia</taxon>
        <taxon>Flavobacteriales</taxon>
        <taxon>Flavobacteriaceae</taxon>
        <taxon>Flavobacterium</taxon>
    </lineage>
</organism>
<evidence type="ECO:0000256" key="1">
    <source>
        <dbReference type="SAM" id="Phobius"/>
    </source>
</evidence>
<sequence>MSKNANTEIMIEIMSDNTEKLQKITKEQVNLVQEFSSAVDRASKLEIEPRTERLQEIIAHWNQLFTVQKNQIQELQNNQNNENKKQKLGTYLLLILTVILLLSVLLILIFKRI</sequence>
<name>A0ABN7ER31_9FLAO</name>
<gene>
    <name evidence="2" type="ORF">FLACOL7796_04159</name>
</gene>
<proteinExistence type="predicted"/>
<dbReference type="RefSeq" id="WP_173967982.1">
    <property type="nucleotide sequence ID" value="NZ_CADCST010000131.1"/>
</dbReference>
<comment type="caution">
    <text evidence="2">The sequence shown here is derived from an EMBL/GenBank/DDBJ whole genome shotgun (WGS) entry which is preliminary data.</text>
</comment>